<proteinExistence type="predicted"/>
<evidence type="ECO:0000313" key="2">
    <source>
        <dbReference type="Proteomes" id="UP000048949"/>
    </source>
</evidence>
<evidence type="ECO:0000313" key="1">
    <source>
        <dbReference type="EMBL" id="CRK74407.1"/>
    </source>
</evidence>
<keyword evidence="2" id="KW-1185">Reference proteome</keyword>
<organism evidence="1 2">
    <name type="scientific">Nereida ignava</name>
    <dbReference type="NCBI Taxonomy" id="282199"/>
    <lineage>
        <taxon>Bacteria</taxon>
        <taxon>Pseudomonadati</taxon>
        <taxon>Pseudomonadota</taxon>
        <taxon>Alphaproteobacteria</taxon>
        <taxon>Rhodobacterales</taxon>
        <taxon>Roseobacteraceae</taxon>
        <taxon>Nereida</taxon>
    </lineage>
</organism>
<accession>A0A0U1NI29</accession>
<dbReference type="Gene3D" id="3.30.70.1520">
    <property type="entry name" value="Heterotetrameric sarcosine oxidase"/>
    <property type="match status" value="1"/>
</dbReference>
<dbReference type="EMBL" id="CVQV01000002">
    <property type="protein sequence ID" value="CRK74407.1"/>
    <property type="molecule type" value="Genomic_DNA"/>
</dbReference>
<dbReference type="InterPro" id="IPR027266">
    <property type="entry name" value="TrmE/GcvT-like"/>
</dbReference>
<reference evidence="1 2" key="1">
    <citation type="submission" date="2015-04" db="EMBL/GenBank/DDBJ databases">
        <authorList>
            <person name="Syromyatnikov M.Y."/>
            <person name="Popov V.N."/>
        </authorList>
    </citation>
    <scope>NUCLEOTIDE SEQUENCE [LARGE SCALE GENOMIC DNA]</scope>
    <source>
        <strain evidence="1 2">CECT 5292</strain>
    </source>
</reference>
<protein>
    <submittedName>
        <fullName evidence="1">Sarcosine oxidase, gamma subunit family</fullName>
    </submittedName>
</protein>
<dbReference type="AlphaFoldDB" id="A0A0U1NI29"/>
<sequence>MHDLTPITAFGLAEPTVFVTQSCQLAERPRIALASVAARLGVDEACRAVITDLLRADAPDPAAWLASDIYSAFWMGPDQWMFSADFPDVEDIVARLKTSFGETASITEQTDGWVSFDLTGEVEAVLELVCSVDMRTRSAGYASRVSIHHTGCFLLIEASDRVRVYAPRASAGSVFHGISQAMTSAAAR</sequence>
<dbReference type="RefSeq" id="WP_048597687.1">
    <property type="nucleotide sequence ID" value="NZ_CVPC01000002.1"/>
</dbReference>
<gene>
    <name evidence="1" type="ORF">NIG5292_00437</name>
</gene>
<name>A0A0U1NI29_9RHOB</name>
<dbReference type="Gene3D" id="3.30.1360.120">
    <property type="entry name" value="Probable tRNA modification gtpase trme, domain 1"/>
    <property type="match status" value="1"/>
</dbReference>
<dbReference type="Proteomes" id="UP000048949">
    <property type="component" value="Unassembled WGS sequence"/>
</dbReference>
<dbReference type="STRING" id="282199.GCA_001049735_00437"/>